<dbReference type="EMBL" id="BMEL01000004">
    <property type="protein sequence ID" value="GGF31224.1"/>
    <property type="molecule type" value="Genomic_DNA"/>
</dbReference>
<dbReference type="RefSeq" id="WP_188378608.1">
    <property type="nucleotide sequence ID" value="NZ_BMEL01000004.1"/>
</dbReference>
<reference evidence="2" key="1">
    <citation type="journal article" date="2014" name="Int. J. Syst. Evol. Microbiol.">
        <title>Complete genome sequence of Corynebacterium casei LMG S-19264T (=DSM 44701T), isolated from a smear-ripened cheese.</title>
        <authorList>
            <consortium name="US DOE Joint Genome Institute (JGI-PGF)"/>
            <person name="Walter F."/>
            <person name="Albersmeier A."/>
            <person name="Kalinowski J."/>
            <person name="Ruckert C."/>
        </authorList>
    </citation>
    <scope>NUCLEOTIDE SEQUENCE</scope>
    <source>
        <strain evidence="2">CGMCC 1.12153</strain>
    </source>
</reference>
<proteinExistence type="inferred from homology"/>
<name>A0A917BAJ8_HALAA</name>
<dbReference type="SUPFAM" id="SSF53271">
    <property type="entry name" value="PRTase-like"/>
    <property type="match status" value="1"/>
</dbReference>
<dbReference type="Proteomes" id="UP000660110">
    <property type="component" value="Unassembled WGS sequence"/>
</dbReference>
<sequence>MRCVICFESVLPEVNWTNFLLVQKEVKLCTTCFEKFDVITEPGCPLCGRADSSGVCYDCERWEGSSYQGVLTKNVSVFSYNDFARELVARWKYRGDFTLIEAFAEAAQTKYKNYFQMMEADLVAIPLSKERLLERGFNQSDALITLLGVSPHRFLKRRGSEKQSKKGRSERLLGENPFILVKPTERPVVLVDDIYTTGMTVRHLALLLREAGCPEVYSFTLFR</sequence>
<comment type="caution">
    <text evidence="2">The sequence shown here is derived from an EMBL/GenBank/DDBJ whole genome shotgun (WGS) entry which is preliminary data.</text>
</comment>
<accession>A0A917BAJ8</accession>
<dbReference type="InterPro" id="IPR029057">
    <property type="entry name" value="PRTase-like"/>
</dbReference>
<dbReference type="InterPro" id="IPR051910">
    <property type="entry name" value="ComF/GntX_DNA_util-trans"/>
</dbReference>
<dbReference type="AlphaFoldDB" id="A0A917BAJ8"/>
<evidence type="ECO:0000313" key="3">
    <source>
        <dbReference type="Proteomes" id="UP000660110"/>
    </source>
</evidence>
<comment type="similarity">
    <text evidence="1">Belongs to the ComF/GntX family.</text>
</comment>
<dbReference type="PANTHER" id="PTHR47505:SF1">
    <property type="entry name" value="DNA UTILIZATION PROTEIN YHGH"/>
    <property type="match status" value="1"/>
</dbReference>
<dbReference type="CDD" id="cd06223">
    <property type="entry name" value="PRTases_typeI"/>
    <property type="match status" value="1"/>
</dbReference>
<evidence type="ECO:0000256" key="1">
    <source>
        <dbReference type="ARBA" id="ARBA00008007"/>
    </source>
</evidence>
<evidence type="ECO:0000313" key="2">
    <source>
        <dbReference type="EMBL" id="GGF31224.1"/>
    </source>
</evidence>
<dbReference type="InterPro" id="IPR000836">
    <property type="entry name" value="PRTase_dom"/>
</dbReference>
<organism evidence="2 3">
    <name type="scientific">Halobacillus andaensis</name>
    <dbReference type="NCBI Taxonomy" id="1176239"/>
    <lineage>
        <taxon>Bacteria</taxon>
        <taxon>Bacillati</taxon>
        <taxon>Bacillota</taxon>
        <taxon>Bacilli</taxon>
        <taxon>Bacillales</taxon>
        <taxon>Bacillaceae</taxon>
        <taxon>Halobacillus</taxon>
    </lineage>
</organism>
<protein>
    <submittedName>
        <fullName evidence="2">Amidophosphoribosyltransferase</fullName>
    </submittedName>
</protein>
<keyword evidence="3" id="KW-1185">Reference proteome</keyword>
<dbReference type="Gene3D" id="3.40.50.2020">
    <property type="match status" value="1"/>
</dbReference>
<dbReference type="PANTHER" id="PTHR47505">
    <property type="entry name" value="DNA UTILIZATION PROTEIN YHGH"/>
    <property type="match status" value="1"/>
</dbReference>
<reference evidence="2" key="2">
    <citation type="submission" date="2020-09" db="EMBL/GenBank/DDBJ databases">
        <authorList>
            <person name="Sun Q."/>
            <person name="Zhou Y."/>
        </authorList>
    </citation>
    <scope>NUCLEOTIDE SEQUENCE</scope>
    <source>
        <strain evidence="2">CGMCC 1.12153</strain>
    </source>
</reference>
<gene>
    <name evidence="2" type="ORF">GCM10010954_33030</name>
</gene>